<accession>A0ABT5XY36</accession>
<gene>
    <name evidence="3" type="ORF">PY092_08095</name>
</gene>
<feature type="domain" description="UspA" evidence="2">
    <location>
        <begin position="1"/>
        <end position="144"/>
    </location>
</feature>
<dbReference type="Proteomes" id="UP001221366">
    <property type="component" value="Unassembled WGS sequence"/>
</dbReference>
<comment type="similarity">
    <text evidence="1">Belongs to the universal stress protein A family.</text>
</comment>
<proteinExistence type="inferred from homology"/>
<keyword evidence="4" id="KW-1185">Reference proteome</keyword>
<dbReference type="Gene3D" id="3.40.50.620">
    <property type="entry name" value="HUPs"/>
    <property type="match status" value="2"/>
</dbReference>
<dbReference type="Pfam" id="PF00582">
    <property type="entry name" value="Usp"/>
    <property type="match status" value="1"/>
</dbReference>
<dbReference type="EMBL" id="JARFVB010000003">
    <property type="protein sequence ID" value="MDF0716102.1"/>
    <property type="molecule type" value="Genomic_DNA"/>
</dbReference>
<organism evidence="3 4">
    <name type="scientific">Flagellimonas yonaguniensis</name>
    <dbReference type="NCBI Taxonomy" id="3031325"/>
    <lineage>
        <taxon>Bacteria</taxon>
        <taxon>Pseudomonadati</taxon>
        <taxon>Bacteroidota</taxon>
        <taxon>Flavobacteriia</taxon>
        <taxon>Flavobacteriales</taxon>
        <taxon>Flavobacteriaceae</taxon>
        <taxon>Flagellimonas</taxon>
    </lineage>
</organism>
<dbReference type="PANTHER" id="PTHR46268:SF6">
    <property type="entry name" value="UNIVERSAL STRESS PROTEIN UP12"/>
    <property type="match status" value="1"/>
</dbReference>
<sequence length="283" mass="32614">MKQILLLTDFSDNSWNALFMAVKLYAKWECEFHILHTFEPDNWQIVNNGKDGMEIVAPEHQDLIDQMDGTKEYLLKNHQNPKHVFSTLLIAGGLVETVQRLVPKYDLDLVVLGTHGKTGSKTVFAGNSALRVMRQVINCHLLLVPGSHNFQKLDKVSYPTEFSHFTPKYVLTPLLELLGQWKSTMHIIHVALEFHLTEEQKTNKEILKKRFADLELLFDQVSLSKSVTWDILEKTNSLESDMIVITKYSHSVFETFLHEPILKKLGSRTRVPIWISPDFQPYA</sequence>
<reference evidence="3 4" key="1">
    <citation type="submission" date="2023-03" db="EMBL/GenBank/DDBJ databases">
        <title>Muricauda XX sp. nov. and Muricauda XXX sp. nov., two novel species isolated from Okinawa Trough.</title>
        <authorList>
            <person name="Cao W."/>
            <person name="Deng X."/>
        </authorList>
    </citation>
    <scope>NUCLEOTIDE SEQUENCE [LARGE SCALE GENOMIC DNA]</scope>
    <source>
        <strain evidence="3 4">334s03</strain>
    </source>
</reference>
<evidence type="ECO:0000313" key="3">
    <source>
        <dbReference type="EMBL" id="MDF0716102.1"/>
    </source>
</evidence>
<comment type="caution">
    <text evidence="3">The sequence shown here is derived from an EMBL/GenBank/DDBJ whole genome shotgun (WGS) entry which is preliminary data.</text>
</comment>
<evidence type="ECO:0000313" key="4">
    <source>
        <dbReference type="Proteomes" id="UP001221366"/>
    </source>
</evidence>
<dbReference type="PANTHER" id="PTHR46268">
    <property type="entry name" value="STRESS RESPONSE PROTEIN NHAX"/>
    <property type="match status" value="1"/>
</dbReference>
<dbReference type="SUPFAM" id="SSF52402">
    <property type="entry name" value="Adenine nucleotide alpha hydrolases-like"/>
    <property type="match status" value="2"/>
</dbReference>
<evidence type="ECO:0000259" key="2">
    <source>
        <dbReference type="Pfam" id="PF00582"/>
    </source>
</evidence>
<evidence type="ECO:0000256" key="1">
    <source>
        <dbReference type="ARBA" id="ARBA00008791"/>
    </source>
</evidence>
<dbReference type="CDD" id="cd00293">
    <property type="entry name" value="USP-like"/>
    <property type="match status" value="1"/>
</dbReference>
<dbReference type="InterPro" id="IPR014729">
    <property type="entry name" value="Rossmann-like_a/b/a_fold"/>
</dbReference>
<name>A0ABT5XY36_9FLAO</name>
<dbReference type="RefSeq" id="WP_275615341.1">
    <property type="nucleotide sequence ID" value="NZ_JARFVB010000003.1"/>
</dbReference>
<protein>
    <submittedName>
        <fullName evidence="3">Universal stress protein</fullName>
    </submittedName>
</protein>
<dbReference type="InterPro" id="IPR006016">
    <property type="entry name" value="UspA"/>
</dbReference>